<comment type="cofactor">
    <cofactor evidence="1">
        <name>FAD</name>
        <dbReference type="ChEBI" id="CHEBI:57692"/>
    </cofactor>
</comment>
<comment type="caution">
    <text evidence="8">The sequence shown here is derived from an EMBL/GenBank/DDBJ whole genome shotgun (WGS) entry which is preliminary data.</text>
</comment>
<evidence type="ECO:0000256" key="2">
    <source>
        <dbReference type="ARBA" id="ARBA00010139"/>
    </source>
</evidence>
<keyword evidence="4" id="KW-0274">FAD</keyword>
<keyword evidence="5" id="KW-0521">NADP</keyword>
<evidence type="ECO:0000313" key="9">
    <source>
        <dbReference type="Proteomes" id="UP001383192"/>
    </source>
</evidence>
<dbReference type="PANTHER" id="PTHR43098:SF3">
    <property type="entry name" value="L-ORNITHINE N(5)-MONOOXYGENASE-RELATED"/>
    <property type="match status" value="1"/>
</dbReference>
<dbReference type="Proteomes" id="UP001383192">
    <property type="component" value="Unassembled WGS sequence"/>
</dbReference>
<dbReference type="InterPro" id="IPR036188">
    <property type="entry name" value="FAD/NAD-bd_sf"/>
</dbReference>
<keyword evidence="6" id="KW-0560">Oxidoreductase</keyword>
<keyword evidence="7" id="KW-0503">Monooxygenase</keyword>
<name>A0AAW0DPQ8_9AGAR</name>
<keyword evidence="9" id="KW-1185">Reference proteome</keyword>
<evidence type="ECO:0000256" key="7">
    <source>
        <dbReference type="ARBA" id="ARBA00023033"/>
    </source>
</evidence>
<gene>
    <name evidence="8" type="ORF">VNI00_003556</name>
</gene>
<dbReference type="GO" id="GO:0050660">
    <property type="term" value="F:flavin adenine dinucleotide binding"/>
    <property type="evidence" value="ECO:0007669"/>
    <property type="project" value="InterPro"/>
</dbReference>
<dbReference type="PANTHER" id="PTHR43098">
    <property type="entry name" value="L-ORNITHINE N(5)-MONOOXYGENASE-RELATED"/>
    <property type="match status" value="1"/>
</dbReference>
<dbReference type="AlphaFoldDB" id="A0AAW0DPQ8"/>
<evidence type="ECO:0000256" key="5">
    <source>
        <dbReference type="ARBA" id="ARBA00022857"/>
    </source>
</evidence>
<evidence type="ECO:0000256" key="4">
    <source>
        <dbReference type="ARBA" id="ARBA00022827"/>
    </source>
</evidence>
<dbReference type="Pfam" id="PF00743">
    <property type="entry name" value="FMO-like"/>
    <property type="match status" value="1"/>
</dbReference>
<comment type="similarity">
    <text evidence="2">Belongs to the FAD-binding monooxygenase family.</text>
</comment>
<dbReference type="SUPFAM" id="SSF51905">
    <property type="entry name" value="FAD/NAD(P)-binding domain"/>
    <property type="match status" value="2"/>
</dbReference>
<dbReference type="PRINTS" id="PR00411">
    <property type="entry name" value="PNDRDTASEI"/>
</dbReference>
<evidence type="ECO:0008006" key="10">
    <source>
        <dbReference type="Google" id="ProtNLM"/>
    </source>
</evidence>
<accession>A0AAW0DPQ8</accession>
<dbReference type="EMBL" id="JAYKXP010000009">
    <property type="protein sequence ID" value="KAK7054362.1"/>
    <property type="molecule type" value="Genomic_DNA"/>
</dbReference>
<sequence length="565" mass="63653">MADTADPRNTSRTDVDVLIVGAGFGGVSTLLQMRELGLSAKIFESGSDIGGVWYWNRYSGARVDSNIPIYELPLPQIWRSWTWTERFPGYAELRSYFAHLDNQLDLKKDILFDTRVISASFDPNTDTWTIRTADGKEGRGRFLVLCTGLASKIYIPTMKGLDTFKGTYYHSAQWPKEEVDVKGKRVAVIGTGATGVQIIQELSGALDGRGTGGVRGAGEVEHLTVFQRTPNLCIPMQQRKFSPEEQQHRKDELYSDVFNTRLQTWGGYDFDFNPQSFATVVPEQRRLYFEELWKRGGFHFLISNYADALSNEEANNELYSFWRDKVRERLHSNRAKEILAPMGSPHPIGAKRSSLEQAYYEVYNKPNVSLISLSENPISEITEEGIMTADGMIHEVDIIIFATGFDGITGGITQIDIRGVDGSSIADKWKEGVHTYLGDDDSQLSQHVLLAPTALSNGPTCIEIQAEWIKNCLSYMRSKSYSRIETSHSAEVDWRNLVLHIDNLTLMSKTRSWWNGANIPGKPVEQLNFAGGIPLYGKLCKEKAEKEYEGFTFKEKVEHGQYAVM</sequence>
<evidence type="ECO:0000256" key="6">
    <source>
        <dbReference type="ARBA" id="ARBA00023002"/>
    </source>
</evidence>
<organism evidence="8 9">
    <name type="scientific">Paramarasmius palmivorus</name>
    <dbReference type="NCBI Taxonomy" id="297713"/>
    <lineage>
        <taxon>Eukaryota</taxon>
        <taxon>Fungi</taxon>
        <taxon>Dikarya</taxon>
        <taxon>Basidiomycota</taxon>
        <taxon>Agaricomycotina</taxon>
        <taxon>Agaricomycetes</taxon>
        <taxon>Agaricomycetidae</taxon>
        <taxon>Agaricales</taxon>
        <taxon>Marasmiineae</taxon>
        <taxon>Marasmiaceae</taxon>
        <taxon>Paramarasmius</taxon>
    </lineage>
</organism>
<evidence type="ECO:0000256" key="1">
    <source>
        <dbReference type="ARBA" id="ARBA00001974"/>
    </source>
</evidence>
<dbReference type="GO" id="GO:0004499">
    <property type="term" value="F:N,N-dimethylaniline monooxygenase activity"/>
    <property type="evidence" value="ECO:0007669"/>
    <property type="project" value="InterPro"/>
</dbReference>
<proteinExistence type="inferred from homology"/>
<dbReference type="InterPro" id="IPR020946">
    <property type="entry name" value="Flavin_mOase-like"/>
</dbReference>
<dbReference type="GO" id="GO:0050661">
    <property type="term" value="F:NADP binding"/>
    <property type="evidence" value="ECO:0007669"/>
    <property type="project" value="InterPro"/>
</dbReference>
<keyword evidence="3" id="KW-0285">Flavoprotein</keyword>
<dbReference type="InterPro" id="IPR050775">
    <property type="entry name" value="FAD-binding_Monooxygenases"/>
</dbReference>
<evidence type="ECO:0000256" key="3">
    <source>
        <dbReference type="ARBA" id="ARBA00022630"/>
    </source>
</evidence>
<protein>
    <recommendedName>
        <fullName evidence="10">FAD/NAD(P)-binding domain-containing protein</fullName>
    </recommendedName>
</protein>
<dbReference type="Gene3D" id="3.50.50.60">
    <property type="entry name" value="FAD/NAD(P)-binding domain"/>
    <property type="match status" value="2"/>
</dbReference>
<reference evidence="8 9" key="1">
    <citation type="submission" date="2024-01" db="EMBL/GenBank/DDBJ databases">
        <title>A draft genome for a cacao thread blight-causing isolate of Paramarasmius palmivorus.</title>
        <authorList>
            <person name="Baruah I.K."/>
            <person name="Bukari Y."/>
            <person name="Amoako-Attah I."/>
            <person name="Meinhardt L.W."/>
            <person name="Bailey B.A."/>
            <person name="Cohen S.P."/>
        </authorList>
    </citation>
    <scope>NUCLEOTIDE SEQUENCE [LARGE SCALE GENOMIC DNA]</scope>
    <source>
        <strain evidence="8 9">GH-12</strain>
    </source>
</reference>
<evidence type="ECO:0000313" key="8">
    <source>
        <dbReference type="EMBL" id="KAK7054362.1"/>
    </source>
</evidence>